<evidence type="ECO:0000313" key="1">
    <source>
        <dbReference type="EMBL" id="KAK9151281.1"/>
    </source>
</evidence>
<evidence type="ECO:0000313" key="2">
    <source>
        <dbReference type="Proteomes" id="UP001420932"/>
    </source>
</evidence>
<proteinExistence type="predicted"/>
<dbReference type="AlphaFoldDB" id="A0AAP0KEQ8"/>
<name>A0AAP0KEQ8_9MAGN</name>
<accession>A0AAP0KEQ8</accession>
<gene>
    <name evidence="1" type="ORF">Syun_009590</name>
</gene>
<organism evidence="1 2">
    <name type="scientific">Stephania yunnanensis</name>
    <dbReference type="NCBI Taxonomy" id="152371"/>
    <lineage>
        <taxon>Eukaryota</taxon>
        <taxon>Viridiplantae</taxon>
        <taxon>Streptophyta</taxon>
        <taxon>Embryophyta</taxon>
        <taxon>Tracheophyta</taxon>
        <taxon>Spermatophyta</taxon>
        <taxon>Magnoliopsida</taxon>
        <taxon>Ranunculales</taxon>
        <taxon>Menispermaceae</taxon>
        <taxon>Menispermoideae</taxon>
        <taxon>Cissampelideae</taxon>
        <taxon>Stephania</taxon>
    </lineage>
</organism>
<keyword evidence="2" id="KW-1185">Reference proteome</keyword>
<sequence>MDIAVRAHLGGWKFIYLNDVKTFEQIYSWALFSSLFGSGLLGRNPVNMHYHWLLPSDGESEVPVDQPQVTYCVVSKQ</sequence>
<reference evidence="1 2" key="1">
    <citation type="submission" date="2024-01" db="EMBL/GenBank/DDBJ databases">
        <title>Genome assemblies of Stephania.</title>
        <authorList>
            <person name="Yang L."/>
        </authorList>
    </citation>
    <scope>NUCLEOTIDE SEQUENCE [LARGE SCALE GENOMIC DNA]</scope>
    <source>
        <strain evidence="1">YNDBR</strain>
        <tissue evidence="1">Leaf</tissue>
    </source>
</reference>
<dbReference type="Proteomes" id="UP001420932">
    <property type="component" value="Unassembled WGS sequence"/>
</dbReference>
<comment type="caution">
    <text evidence="1">The sequence shown here is derived from an EMBL/GenBank/DDBJ whole genome shotgun (WGS) entry which is preliminary data.</text>
</comment>
<protein>
    <submittedName>
        <fullName evidence="1">Uncharacterized protein</fullName>
    </submittedName>
</protein>
<dbReference type="EMBL" id="JBBNAF010000004">
    <property type="protein sequence ID" value="KAK9151281.1"/>
    <property type="molecule type" value="Genomic_DNA"/>
</dbReference>